<gene>
    <name evidence="2" type="ORF">HERI1096_LOCUS21224</name>
</gene>
<dbReference type="AlphaFoldDB" id="A0A7S3F0W0"/>
<organism evidence="2">
    <name type="scientific">Haptolina ericina</name>
    <dbReference type="NCBI Taxonomy" id="156174"/>
    <lineage>
        <taxon>Eukaryota</taxon>
        <taxon>Haptista</taxon>
        <taxon>Haptophyta</taxon>
        <taxon>Prymnesiophyceae</taxon>
        <taxon>Prymnesiales</taxon>
        <taxon>Prymnesiaceae</taxon>
        <taxon>Haptolina</taxon>
    </lineage>
</organism>
<dbReference type="EMBL" id="HBHX01038170">
    <property type="protein sequence ID" value="CAE0120523.1"/>
    <property type="molecule type" value="Transcribed_RNA"/>
</dbReference>
<sequence>MAAAEVPLLRLDVFTDTSTPFSLADGPEASTVSSTGEVLQELCLTELSALNVEAKGRRPQLWVYEGQGNFGSLQMTHPATESNRSPHWDGAICVSLLPRTDGRVCFDVRDAGDPSDPPDDPTLLHFGCSTVTADSIDTGMSTILAEYSIHNKPRATVEFTVRRVAPPRPPSPPPYAQPWLWLGGDAGERV</sequence>
<name>A0A7S3F0W0_9EUKA</name>
<reference evidence="2" key="1">
    <citation type="submission" date="2021-01" db="EMBL/GenBank/DDBJ databases">
        <authorList>
            <person name="Corre E."/>
            <person name="Pelletier E."/>
            <person name="Niang G."/>
            <person name="Scheremetjew M."/>
            <person name="Finn R."/>
            <person name="Kale V."/>
            <person name="Holt S."/>
            <person name="Cochrane G."/>
            <person name="Meng A."/>
            <person name="Brown T."/>
            <person name="Cohen L."/>
        </authorList>
    </citation>
    <scope>NUCLEOTIDE SEQUENCE</scope>
    <source>
        <strain evidence="2">CCMP281</strain>
    </source>
</reference>
<evidence type="ECO:0000256" key="1">
    <source>
        <dbReference type="SAM" id="MobiDB-lite"/>
    </source>
</evidence>
<feature type="region of interest" description="Disordered" evidence="1">
    <location>
        <begin position="164"/>
        <end position="190"/>
    </location>
</feature>
<proteinExistence type="predicted"/>
<protein>
    <submittedName>
        <fullName evidence="2">Uncharacterized protein</fullName>
    </submittedName>
</protein>
<accession>A0A7S3F0W0</accession>
<feature type="compositionally biased region" description="Pro residues" evidence="1">
    <location>
        <begin position="166"/>
        <end position="176"/>
    </location>
</feature>
<evidence type="ECO:0000313" key="2">
    <source>
        <dbReference type="EMBL" id="CAE0120523.1"/>
    </source>
</evidence>